<reference evidence="2 3" key="1">
    <citation type="submission" date="2019-02" db="EMBL/GenBank/DDBJ databases">
        <title>Arcanobacterium bovis sp. nov., isolated from the milk of a cow with mastitis.</title>
        <authorList>
            <person name="Sammra O."/>
            <person name="Foster G."/>
            <person name="Hassan A."/>
            <person name="Alssahen M."/>
            <person name="Laemmler C."/>
            <person name="Borowiak M."/>
            <person name="Malorny B."/>
            <person name="Abdulmawjood A."/>
        </authorList>
    </citation>
    <scope>NUCLEOTIDE SEQUENCE [LARGE SCALE GENOMIC DNA]</scope>
    <source>
        <strain evidence="2 3">C605018/01/1</strain>
    </source>
</reference>
<dbReference type="InterPro" id="IPR017850">
    <property type="entry name" value="Alkaline_phosphatase_core_sf"/>
</dbReference>
<dbReference type="EMBL" id="SJDT01000001">
    <property type="protein sequence ID" value="TBW23867.1"/>
    <property type="molecule type" value="Genomic_DNA"/>
</dbReference>
<keyword evidence="1" id="KW-0812">Transmembrane</keyword>
<feature type="transmembrane region" description="Helical" evidence="1">
    <location>
        <begin position="733"/>
        <end position="750"/>
    </location>
</feature>
<dbReference type="Proteomes" id="UP000293036">
    <property type="component" value="Unassembled WGS sequence"/>
</dbReference>
<gene>
    <name evidence="2" type="ORF">EZJ44_01695</name>
</gene>
<dbReference type="OrthoDB" id="3264110at2"/>
<keyword evidence="1" id="KW-0472">Membrane</keyword>
<protein>
    <submittedName>
        <fullName evidence="2">Uncharacterized protein</fullName>
    </submittedName>
</protein>
<feature type="transmembrane region" description="Helical" evidence="1">
    <location>
        <begin position="619"/>
        <end position="640"/>
    </location>
</feature>
<evidence type="ECO:0000256" key="1">
    <source>
        <dbReference type="SAM" id="Phobius"/>
    </source>
</evidence>
<organism evidence="2 3">
    <name type="scientific">Arcanobacterium bovis</name>
    <dbReference type="NCBI Taxonomy" id="2529275"/>
    <lineage>
        <taxon>Bacteria</taxon>
        <taxon>Bacillati</taxon>
        <taxon>Actinomycetota</taxon>
        <taxon>Actinomycetes</taxon>
        <taxon>Actinomycetales</taxon>
        <taxon>Actinomycetaceae</taxon>
        <taxon>Arcanobacterium</taxon>
    </lineage>
</organism>
<sequence length="778" mass="83238">MSQPILSRKSPAMLLIAVVVAICAIFGALLLRPTSETQALSAASNTKGSKEANHSPVVFIGFSGVQWSYVNPQTTPHLAEFAGKAASANNVVRTLDTTTCPDDGWLTVNTGMRTTSARANGDSCALLPEPKATGQLGRTLAISNWADYVGANESNAYNPTLGLFGKQLKSAGKRVAAVGTGAALAVADESGQVTGDYFPRVEDMKAPLSQYDIVVVDLGDARHPDWPLGQENHAEAGSELKAAFSQPQQAPEQLMASVKQIDKALGTVLAKIDPAATVLIASVADSDQITAQMQYFAVRTPQTEQTGAGALAHASSTRQPGIVQLTDVLPTLGKLLALPNISSLTGSPIRFAIDDRSAQERLTYFTDVEARATAVRPAVGPFYILFSAISLLFISVALFYVRRRSSRSTKLANEIQPSSEEPSETAPELGARRWRAPSFVAFGLLIVAALPISTFLLNLVPWWRLPHAHIFLILFVVLLAALLGTIALFITKRDLCAGSFCIAAVTTVVLSVDAVLGSPLHFSSIMGDQPQSGGRFYGLSNAPFVLFATSILFITGYLFEKMRARSAPSWIRIAVLLSIGFFAVVIDGAPSIGADFGGPPALFVAFVLIAFLEAQRRMSWVSLLLIGGAGLAGMFGISYLDWRQPEEDWSHFGRFFDSIVSGDVFKVIARKFEWMTTSAPTFVWIIVIPLVLVGVWFAVRHRSGIASLIRPDSVDAGGAMTNAAERSAISADLWIAFMATVAMVFVGLLINDSGLVLPMMGIFFGGPLWLVPAVSARR</sequence>
<evidence type="ECO:0000313" key="2">
    <source>
        <dbReference type="EMBL" id="TBW23867.1"/>
    </source>
</evidence>
<feature type="transmembrane region" description="Helical" evidence="1">
    <location>
        <begin position="592"/>
        <end position="612"/>
    </location>
</feature>
<feature type="transmembrane region" description="Helical" evidence="1">
    <location>
        <begin position="756"/>
        <end position="776"/>
    </location>
</feature>
<accession>A0A4Q9V4E2</accession>
<feature type="transmembrane region" description="Helical" evidence="1">
    <location>
        <begin position="439"/>
        <end position="463"/>
    </location>
</feature>
<feature type="transmembrane region" description="Helical" evidence="1">
    <location>
        <begin position="570"/>
        <end position="586"/>
    </location>
</feature>
<feature type="transmembrane region" description="Helical" evidence="1">
    <location>
        <begin position="536"/>
        <end position="558"/>
    </location>
</feature>
<feature type="transmembrane region" description="Helical" evidence="1">
    <location>
        <begin position="681"/>
        <end position="699"/>
    </location>
</feature>
<feature type="transmembrane region" description="Helical" evidence="1">
    <location>
        <begin position="469"/>
        <end position="490"/>
    </location>
</feature>
<dbReference type="AlphaFoldDB" id="A0A4Q9V4E2"/>
<feature type="transmembrane region" description="Helical" evidence="1">
    <location>
        <begin position="382"/>
        <end position="401"/>
    </location>
</feature>
<dbReference type="RefSeq" id="WP_131279475.1">
    <property type="nucleotide sequence ID" value="NZ_JBHSLR010000009.1"/>
</dbReference>
<name>A0A4Q9V4E2_9ACTO</name>
<keyword evidence="1" id="KW-1133">Transmembrane helix</keyword>
<feature type="transmembrane region" description="Helical" evidence="1">
    <location>
        <begin position="12"/>
        <end position="31"/>
    </location>
</feature>
<feature type="transmembrane region" description="Helical" evidence="1">
    <location>
        <begin position="497"/>
        <end position="516"/>
    </location>
</feature>
<keyword evidence="3" id="KW-1185">Reference proteome</keyword>
<dbReference type="SUPFAM" id="SSF53649">
    <property type="entry name" value="Alkaline phosphatase-like"/>
    <property type="match status" value="1"/>
</dbReference>
<comment type="caution">
    <text evidence="2">The sequence shown here is derived from an EMBL/GenBank/DDBJ whole genome shotgun (WGS) entry which is preliminary data.</text>
</comment>
<evidence type="ECO:0000313" key="3">
    <source>
        <dbReference type="Proteomes" id="UP000293036"/>
    </source>
</evidence>
<dbReference type="Gene3D" id="3.40.720.10">
    <property type="entry name" value="Alkaline Phosphatase, subunit A"/>
    <property type="match status" value="1"/>
</dbReference>
<proteinExistence type="predicted"/>